<name>A0A9X2DTJ0_9BACI</name>
<dbReference type="RefSeq" id="WP_251225058.1">
    <property type="nucleotide sequence ID" value="NZ_JAMBOL010000037.1"/>
</dbReference>
<organism evidence="1 2">
    <name type="scientific">Halalkalibacter oceani</name>
    <dbReference type="NCBI Taxonomy" id="1653776"/>
    <lineage>
        <taxon>Bacteria</taxon>
        <taxon>Bacillati</taxon>
        <taxon>Bacillota</taxon>
        <taxon>Bacilli</taxon>
        <taxon>Bacillales</taxon>
        <taxon>Bacillaceae</taxon>
        <taxon>Halalkalibacter</taxon>
    </lineage>
</organism>
<protein>
    <submittedName>
        <fullName evidence="1">Uncharacterized protein</fullName>
    </submittedName>
</protein>
<accession>A0A9X2DTJ0</accession>
<gene>
    <name evidence="1" type="ORF">M3202_20350</name>
</gene>
<sequence>MKMIQTMAGNSIYFWACSEGAIADEEELGVLEVEEEGTLGSTSLHIAFQF</sequence>
<reference evidence="1" key="1">
    <citation type="submission" date="2022-05" db="EMBL/GenBank/DDBJ databases">
        <title>Comparative Genomics of Spacecraft Associated Microbes.</title>
        <authorList>
            <person name="Tran M.T."/>
            <person name="Wright A."/>
            <person name="Seuylemezian A."/>
            <person name="Eisen J."/>
            <person name="Coil D."/>
        </authorList>
    </citation>
    <scope>NUCLEOTIDE SEQUENCE</scope>
    <source>
        <strain evidence="1">214.1.1</strain>
    </source>
</reference>
<dbReference type="Proteomes" id="UP001139179">
    <property type="component" value="Unassembled WGS sequence"/>
</dbReference>
<dbReference type="EMBL" id="JAMBOL010000037">
    <property type="protein sequence ID" value="MCM3716401.1"/>
    <property type="molecule type" value="Genomic_DNA"/>
</dbReference>
<keyword evidence="2" id="KW-1185">Reference proteome</keyword>
<evidence type="ECO:0000313" key="2">
    <source>
        <dbReference type="Proteomes" id="UP001139179"/>
    </source>
</evidence>
<evidence type="ECO:0000313" key="1">
    <source>
        <dbReference type="EMBL" id="MCM3716401.1"/>
    </source>
</evidence>
<dbReference type="AlphaFoldDB" id="A0A9X2DTJ0"/>
<proteinExistence type="predicted"/>
<comment type="caution">
    <text evidence="1">The sequence shown here is derived from an EMBL/GenBank/DDBJ whole genome shotgun (WGS) entry which is preliminary data.</text>
</comment>